<evidence type="ECO:0000256" key="1">
    <source>
        <dbReference type="SAM" id="MobiDB-lite"/>
    </source>
</evidence>
<comment type="caution">
    <text evidence="2">The sequence shown here is derived from an EMBL/GenBank/DDBJ whole genome shotgun (WGS) entry which is preliminary data.</text>
</comment>
<sequence>MSNSHLISPTEASFLNLKQLPACLNPEQTAALLGRRPEHIPILVEGGFLKPLGDPPKNGVKLFATCELKEKMQDVKWLDRINRHLSRHWQQKNSKKKQGHGDSVLPTEEAMSLGIAHVPVVTSS</sequence>
<feature type="region of interest" description="Disordered" evidence="1">
    <location>
        <begin position="88"/>
        <end position="108"/>
    </location>
</feature>
<proteinExistence type="predicted"/>
<feature type="compositionally biased region" description="Basic residues" evidence="1">
    <location>
        <begin position="88"/>
        <end position="98"/>
    </location>
</feature>
<dbReference type="OrthoDB" id="199765at2"/>
<accession>B9XAF0</accession>
<dbReference type="AlphaFoldDB" id="B9XAF0"/>
<reference evidence="2 3" key="1">
    <citation type="journal article" date="2011" name="J. Bacteriol.">
        <title>Genome sequence of 'Pedosphaera parvula' Ellin514, an aerobic Verrucomicrobial isolate from pasture soil.</title>
        <authorList>
            <person name="Kant R."/>
            <person name="van Passel M.W."/>
            <person name="Sangwan P."/>
            <person name="Palva A."/>
            <person name="Lucas S."/>
            <person name="Copeland A."/>
            <person name="Lapidus A."/>
            <person name="Glavina Del Rio T."/>
            <person name="Dalin E."/>
            <person name="Tice H."/>
            <person name="Bruce D."/>
            <person name="Goodwin L."/>
            <person name="Pitluck S."/>
            <person name="Chertkov O."/>
            <person name="Larimer F.W."/>
            <person name="Land M.L."/>
            <person name="Hauser L."/>
            <person name="Brettin T.S."/>
            <person name="Detter J.C."/>
            <person name="Han S."/>
            <person name="de Vos W.M."/>
            <person name="Janssen P.H."/>
            <person name="Smidt H."/>
        </authorList>
    </citation>
    <scope>NUCLEOTIDE SEQUENCE [LARGE SCALE GENOMIC DNA]</scope>
    <source>
        <strain evidence="2 3">Ellin514</strain>
    </source>
</reference>
<organism evidence="2 3">
    <name type="scientific">Pedosphaera parvula (strain Ellin514)</name>
    <dbReference type="NCBI Taxonomy" id="320771"/>
    <lineage>
        <taxon>Bacteria</taxon>
        <taxon>Pseudomonadati</taxon>
        <taxon>Verrucomicrobiota</taxon>
        <taxon>Pedosphaerae</taxon>
        <taxon>Pedosphaerales</taxon>
        <taxon>Pedosphaeraceae</taxon>
        <taxon>Pedosphaera</taxon>
    </lineage>
</organism>
<dbReference type="RefSeq" id="WP_007412798.1">
    <property type="nucleotide sequence ID" value="NZ_ABOX02000002.1"/>
</dbReference>
<dbReference type="EMBL" id="ABOX02000002">
    <property type="protein sequence ID" value="EEF62985.1"/>
    <property type="molecule type" value="Genomic_DNA"/>
</dbReference>
<name>B9XAF0_PEDPL</name>
<dbReference type="Proteomes" id="UP000003688">
    <property type="component" value="Unassembled WGS sequence"/>
</dbReference>
<gene>
    <name evidence="2" type="ORF">Cflav_PD5620</name>
</gene>
<keyword evidence="3" id="KW-1185">Reference proteome</keyword>
<evidence type="ECO:0000313" key="2">
    <source>
        <dbReference type="EMBL" id="EEF62985.1"/>
    </source>
</evidence>
<evidence type="ECO:0000313" key="3">
    <source>
        <dbReference type="Proteomes" id="UP000003688"/>
    </source>
</evidence>
<protein>
    <submittedName>
        <fullName evidence="2">Uncharacterized protein</fullName>
    </submittedName>
</protein>